<protein>
    <submittedName>
        <fullName evidence="3">GDSL-like lipase/acylhydrolase family protein</fullName>
    </submittedName>
    <submittedName>
        <fullName evidence="2">SGNH/GDSL hydrolase family protein</fullName>
    </submittedName>
</protein>
<dbReference type="GO" id="GO:0016787">
    <property type="term" value="F:hydrolase activity"/>
    <property type="evidence" value="ECO:0007669"/>
    <property type="project" value="UniProtKB-KW"/>
</dbReference>
<dbReference type="Proteomes" id="UP000277896">
    <property type="component" value="Chromosome"/>
</dbReference>
<dbReference type="InterPro" id="IPR036514">
    <property type="entry name" value="SGNH_hydro_sf"/>
</dbReference>
<organism evidence="2 5">
    <name type="scientific">Lactiplantibacillus paraplantarum</name>
    <dbReference type="NCBI Taxonomy" id="60520"/>
    <lineage>
        <taxon>Bacteria</taxon>
        <taxon>Bacillati</taxon>
        <taxon>Bacillota</taxon>
        <taxon>Bacilli</taxon>
        <taxon>Lactobacillales</taxon>
        <taxon>Lactobacillaceae</taxon>
        <taxon>Lactiplantibacillus</taxon>
    </lineage>
</organism>
<dbReference type="SUPFAM" id="SSF52266">
    <property type="entry name" value="SGNH hydrolase"/>
    <property type="match status" value="1"/>
</dbReference>
<dbReference type="Gene3D" id="3.40.50.1110">
    <property type="entry name" value="SGNH hydrolase"/>
    <property type="match status" value="1"/>
</dbReference>
<dbReference type="Pfam" id="PF13472">
    <property type="entry name" value="Lipase_GDSL_2"/>
    <property type="match status" value="1"/>
</dbReference>
<dbReference type="Proteomes" id="UP000236162">
    <property type="component" value="Unassembled WGS sequence"/>
</dbReference>
<evidence type="ECO:0000313" key="3">
    <source>
        <dbReference type="EMBL" id="GBF02677.1"/>
    </source>
</evidence>
<keyword evidence="2" id="KW-0378">Hydrolase</keyword>
<dbReference type="InterPro" id="IPR013830">
    <property type="entry name" value="SGNH_hydro"/>
</dbReference>
<reference evidence="2 5" key="2">
    <citation type="submission" date="2018-10" db="EMBL/GenBank/DDBJ databases">
        <title>Genome seuquencing of Lactobacillus species.</title>
        <authorList>
            <person name="Baek C."/>
            <person name="Yi H."/>
        </authorList>
    </citation>
    <scope>NUCLEOTIDE SEQUENCE [LARGE SCALE GENOMIC DNA]</scope>
    <source>
        <strain evidence="2 5">DSM 10667</strain>
    </source>
</reference>
<dbReference type="AlphaFoldDB" id="A0AAD0TR30"/>
<evidence type="ECO:0000259" key="1">
    <source>
        <dbReference type="Pfam" id="PF13472"/>
    </source>
</evidence>
<reference evidence="3 4" key="1">
    <citation type="submission" date="2017-04" db="EMBL/GenBank/DDBJ databases">
        <title>In vitro and in silico characterization of Lactobacillus paraplantarum D2-1, a starter culture for soymilk fermentation.</title>
        <authorList>
            <person name="Endo A."/>
            <person name="Sasaki F."/>
            <person name="Maeno S."/>
            <person name="Kanesaki Y."/>
            <person name="Kubota E."/>
            <person name="Torres G.A."/>
            <person name="Tomita S."/>
            <person name="Nakagawa J."/>
        </authorList>
    </citation>
    <scope>NUCLEOTIDE SEQUENCE [LARGE SCALE GENOMIC DNA]</scope>
    <source>
        <strain evidence="3 4">D2-1</strain>
    </source>
</reference>
<dbReference type="EMBL" id="BDOR01000013">
    <property type="protein sequence ID" value="GBF02677.1"/>
    <property type="molecule type" value="Genomic_DNA"/>
</dbReference>
<evidence type="ECO:0000313" key="4">
    <source>
        <dbReference type="Proteomes" id="UP000236162"/>
    </source>
</evidence>
<dbReference type="CDD" id="cd00229">
    <property type="entry name" value="SGNH_hydrolase"/>
    <property type="match status" value="1"/>
</dbReference>
<feature type="domain" description="SGNH hydrolase-type esterase" evidence="1">
    <location>
        <begin position="14"/>
        <end position="211"/>
    </location>
</feature>
<evidence type="ECO:0000313" key="2">
    <source>
        <dbReference type="EMBL" id="AYJ40047.1"/>
    </source>
</evidence>
<proteinExistence type="predicted"/>
<name>A0AAD0TR30_9LACO</name>
<evidence type="ECO:0000313" key="5">
    <source>
        <dbReference type="Proteomes" id="UP000277896"/>
    </source>
</evidence>
<keyword evidence="4" id="KW-1185">Reference proteome</keyword>
<dbReference type="EMBL" id="CP032744">
    <property type="protein sequence ID" value="AYJ40047.1"/>
    <property type="molecule type" value="Genomic_DNA"/>
</dbReference>
<dbReference type="RefSeq" id="WP_021729899.1">
    <property type="nucleotide sequence ID" value="NZ_AVAI01000001.1"/>
</dbReference>
<gene>
    <name evidence="2" type="ORF">LP667_15195</name>
    <name evidence="3" type="ORF">LPPLD21_02227</name>
</gene>
<accession>A0AAD0TR30</accession>
<sequence>MTHSNPLNGKLLYAFGSSIVNGHLANTGFVEDIALDNHMSYRKFAVNGATTRTSDPNNILKQIKNAPSIIPDFIIFDSWANDAYAEIANDPNQFGEIATGFDSVLHSTTYCGGLETICKTLISKYPGTQFILLATHKTPARKLDVQEKMYQAALQICHKWSFNLIDLYNSGSFNTFIKEYQYNYSYDVVDSNGGNHAYGGSGTHPNADGYRTFYDPIITNKLLSLCSQSN</sequence>